<organism evidence="1">
    <name type="scientific">Rodentolepis nana</name>
    <name type="common">Dwarf tapeworm</name>
    <name type="synonym">Hymenolepis nana</name>
    <dbReference type="NCBI Taxonomy" id="102285"/>
    <lineage>
        <taxon>Eukaryota</taxon>
        <taxon>Metazoa</taxon>
        <taxon>Spiralia</taxon>
        <taxon>Lophotrochozoa</taxon>
        <taxon>Platyhelminthes</taxon>
        <taxon>Cestoda</taxon>
        <taxon>Eucestoda</taxon>
        <taxon>Cyclophyllidea</taxon>
        <taxon>Hymenolepididae</taxon>
        <taxon>Rodentolepis</taxon>
    </lineage>
</organism>
<dbReference type="WBParaSite" id="HNAJ_0000620801-mRNA-1">
    <property type="protein sequence ID" value="HNAJ_0000620801-mRNA-1"/>
    <property type="gene ID" value="HNAJ_0000620801"/>
</dbReference>
<name>A0A0R3TGL7_RODNA</name>
<accession>A0A0R3TGL7</accession>
<protein>
    <submittedName>
        <fullName evidence="1">RNA polymerase subunit sigma</fullName>
    </submittedName>
</protein>
<evidence type="ECO:0000313" key="1">
    <source>
        <dbReference type="WBParaSite" id="HNAJ_0000620801-mRNA-1"/>
    </source>
</evidence>
<sequence length="45" mass="5012">LLLEAFDAALSGEKTRLLRISAATIRCLSYCRKIVDTRARADLCN</sequence>
<reference evidence="1" key="1">
    <citation type="submission" date="2017-02" db="UniProtKB">
        <authorList>
            <consortium name="WormBaseParasite"/>
        </authorList>
    </citation>
    <scope>IDENTIFICATION</scope>
</reference>
<dbReference type="AlphaFoldDB" id="A0A0R3TGL7"/>
<proteinExistence type="predicted"/>